<evidence type="ECO:0000256" key="6">
    <source>
        <dbReference type="ARBA" id="ARBA00022723"/>
    </source>
</evidence>
<evidence type="ECO:0000256" key="13">
    <source>
        <dbReference type="PIRSR" id="PIRSR602401-1"/>
    </source>
</evidence>
<name>A0A2J7PWU6_9NEOP</name>
<evidence type="ECO:0000313" key="16">
    <source>
        <dbReference type="EMBL" id="PNF20799.1"/>
    </source>
</evidence>
<evidence type="ECO:0000256" key="2">
    <source>
        <dbReference type="ARBA" id="ARBA00004174"/>
    </source>
</evidence>
<keyword evidence="7" id="KW-0256">Endoplasmic reticulum</keyword>
<evidence type="ECO:0000256" key="4">
    <source>
        <dbReference type="ARBA" id="ARBA00010617"/>
    </source>
</evidence>
<dbReference type="STRING" id="105785.A0A2J7PWU6"/>
<evidence type="ECO:0000256" key="9">
    <source>
        <dbReference type="ARBA" id="ARBA00023002"/>
    </source>
</evidence>
<keyword evidence="17" id="KW-1185">Reference proteome</keyword>
<dbReference type="Pfam" id="PF00067">
    <property type="entry name" value="p450"/>
    <property type="match status" value="1"/>
</dbReference>
<evidence type="ECO:0000256" key="11">
    <source>
        <dbReference type="ARBA" id="ARBA00023033"/>
    </source>
</evidence>
<dbReference type="InterPro" id="IPR017972">
    <property type="entry name" value="Cyt_P450_CS"/>
</dbReference>
<keyword evidence="5 13" id="KW-0349">Heme</keyword>
<organism evidence="16 17">
    <name type="scientific">Cryptotermes secundus</name>
    <dbReference type="NCBI Taxonomy" id="105785"/>
    <lineage>
        <taxon>Eukaryota</taxon>
        <taxon>Metazoa</taxon>
        <taxon>Ecdysozoa</taxon>
        <taxon>Arthropoda</taxon>
        <taxon>Hexapoda</taxon>
        <taxon>Insecta</taxon>
        <taxon>Pterygota</taxon>
        <taxon>Neoptera</taxon>
        <taxon>Polyneoptera</taxon>
        <taxon>Dictyoptera</taxon>
        <taxon>Blattodea</taxon>
        <taxon>Blattoidea</taxon>
        <taxon>Termitoidae</taxon>
        <taxon>Kalotermitidae</taxon>
        <taxon>Cryptotermitinae</taxon>
        <taxon>Cryptotermes</taxon>
    </lineage>
</organism>
<evidence type="ECO:0000256" key="15">
    <source>
        <dbReference type="SAM" id="Phobius"/>
    </source>
</evidence>
<dbReference type="GO" id="GO:0005506">
    <property type="term" value="F:iron ion binding"/>
    <property type="evidence" value="ECO:0007669"/>
    <property type="project" value="InterPro"/>
</dbReference>
<accession>A0A2J7PWU6</accession>
<dbReference type="OrthoDB" id="2789670at2759"/>
<evidence type="ECO:0000256" key="12">
    <source>
        <dbReference type="ARBA" id="ARBA00023136"/>
    </source>
</evidence>
<dbReference type="AlphaFoldDB" id="A0A2J7PWU6"/>
<dbReference type="Proteomes" id="UP000235965">
    <property type="component" value="Unassembled WGS sequence"/>
</dbReference>
<evidence type="ECO:0000256" key="10">
    <source>
        <dbReference type="ARBA" id="ARBA00023004"/>
    </source>
</evidence>
<comment type="caution">
    <text evidence="16">The sequence shown here is derived from an EMBL/GenBank/DDBJ whole genome shotgun (WGS) entry which is preliminary data.</text>
</comment>
<evidence type="ECO:0000256" key="8">
    <source>
        <dbReference type="ARBA" id="ARBA00022848"/>
    </source>
</evidence>
<dbReference type="GO" id="GO:0020037">
    <property type="term" value="F:heme binding"/>
    <property type="evidence" value="ECO:0007669"/>
    <property type="project" value="InterPro"/>
</dbReference>
<dbReference type="SUPFAM" id="SSF48264">
    <property type="entry name" value="Cytochrome P450"/>
    <property type="match status" value="1"/>
</dbReference>
<dbReference type="InterPro" id="IPR002401">
    <property type="entry name" value="Cyt_P450_E_grp-I"/>
</dbReference>
<feature type="transmembrane region" description="Helical" evidence="15">
    <location>
        <begin position="6"/>
        <end position="25"/>
    </location>
</feature>
<comment type="similarity">
    <text evidence="4 14">Belongs to the cytochrome P450 family.</text>
</comment>
<evidence type="ECO:0000313" key="17">
    <source>
        <dbReference type="Proteomes" id="UP000235965"/>
    </source>
</evidence>
<dbReference type="InParanoid" id="A0A2J7PWU6"/>
<proteinExistence type="inferred from homology"/>
<reference evidence="16 17" key="1">
    <citation type="submission" date="2017-12" db="EMBL/GenBank/DDBJ databases">
        <title>Hemimetabolous genomes reveal molecular basis of termite eusociality.</title>
        <authorList>
            <person name="Harrison M.C."/>
            <person name="Jongepier E."/>
            <person name="Robertson H.M."/>
            <person name="Arning N."/>
            <person name="Bitard-Feildel T."/>
            <person name="Chao H."/>
            <person name="Childers C.P."/>
            <person name="Dinh H."/>
            <person name="Doddapaneni H."/>
            <person name="Dugan S."/>
            <person name="Gowin J."/>
            <person name="Greiner C."/>
            <person name="Han Y."/>
            <person name="Hu H."/>
            <person name="Hughes D.S.T."/>
            <person name="Huylmans A.-K."/>
            <person name="Kemena C."/>
            <person name="Kremer L.P.M."/>
            <person name="Lee S.L."/>
            <person name="Lopez-Ezquerra A."/>
            <person name="Mallet L."/>
            <person name="Monroy-Kuhn J.M."/>
            <person name="Moser A."/>
            <person name="Murali S.C."/>
            <person name="Muzny D.M."/>
            <person name="Otani S."/>
            <person name="Piulachs M.-D."/>
            <person name="Poelchau M."/>
            <person name="Qu J."/>
            <person name="Schaub F."/>
            <person name="Wada-Katsumata A."/>
            <person name="Worley K.C."/>
            <person name="Xie Q."/>
            <person name="Ylla G."/>
            <person name="Poulsen M."/>
            <person name="Gibbs R.A."/>
            <person name="Schal C."/>
            <person name="Richards S."/>
            <person name="Belles X."/>
            <person name="Korb J."/>
            <person name="Bornberg-Bauer E."/>
        </authorList>
    </citation>
    <scope>NUCLEOTIDE SEQUENCE [LARGE SCALE GENOMIC DNA]</scope>
    <source>
        <tissue evidence="16">Whole body</tissue>
    </source>
</reference>
<evidence type="ECO:0000256" key="7">
    <source>
        <dbReference type="ARBA" id="ARBA00022824"/>
    </source>
</evidence>
<keyword evidence="15" id="KW-1133">Transmembrane helix</keyword>
<feature type="binding site" description="axial binding residue" evidence="13">
    <location>
        <position position="460"/>
    </location>
    <ligand>
        <name>heme</name>
        <dbReference type="ChEBI" id="CHEBI:30413"/>
    </ligand>
    <ligandPart>
        <name>Fe</name>
        <dbReference type="ChEBI" id="CHEBI:18248"/>
    </ligandPart>
</feature>
<dbReference type="PANTHER" id="PTHR24292">
    <property type="entry name" value="CYTOCHROME P450"/>
    <property type="match status" value="1"/>
</dbReference>
<dbReference type="GO" id="GO:0005789">
    <property type="term" value="C:endoplasmic reticulum membrane"/>
    <property type="evidence" value="ECO:0007669"/>
    <property type="project" value="UniProtKB-SubCell"/>
</dbReference>
<protein>
    <submittedName>
        <fullName evidence="16">Cytochrome P450 6k1</fullName>
    </submittedName>
</protein>
<evidence type="ECO:0000256" key="1">
    <source>
        <dbReference type="ARBA" id="ARBA00001971"/>
    </source>
</evidence>
<evidence type="ECO:0000256" key="14">
    <source>
        <dbReference type="RuleBase" id="RU000461"/>
    </source>
</evidence>
<comment type="subcellular location">
    <subcellularLocation>
        <location evidence="3">Endoplasmic reticulum membrane</location>
        <topology evidence="3">Peripheral membrane protein</topology>
    </subcellularLocation>
    <subcellularLocation>
        <location evidence="2">Microsome membrane</location>
        <topology evidence="2">Peripheral membrane protein</topology>
    </subcellularLocation>
</comment>
<gene>
    <name evidence="16" type="ORF">B7P43_G13835</name>
</gene>
<dbReference type="PANTHER" id="PTHR24292:SF54">
    <property type="entry name" value="CYP9F3-RELATED"/>
    <property type="match status" value="1"/>
</dbReference>
<keyword evidence="11 14" id="KW-0503">Monooxygenase</keyword>
<dbReference type="InterPro" id="IPR050476">
    <property type="entry name" value="Insect_CytP450_Detox"/>
</dbReference>
<keyword evidence="9 14" id="KW-0560">Oxidoreductase</keyword>
<keyword evidence="8" id="KW-0492">Microsome</keyword>
<dbReference type="PRINTS" id="PR00385">
    <property type="entry name" value="P450"/>
</dbReference>
<dbReference type="CDD" id="cd11056">
    <property type="entry name" value="CYP6-like"/>
    <property type="match status" value="1"/>
</dbReference>
<sequence>MASLGFEFTWMIPIAVICVLIYVYLTWTHNYWRKKGVPFLEPILFFGSLKDNIVGKKSLGECYQDCYWKLNGYKCGGIFKFRQPVVLLRDPELVKTVIVKEFSSFQDNDFHSNVDIDPLFGRNPFVLRGNVWRETRSKLTPGFTSGKLKLMYPLIHDVCKDLLEHLRQDNGEGGLRQTKAITTKFAADSVAICAYGLRQNSFLNPDTEFRKYGRKFLEPTLWRGIEQTSVILTPKIADFLRLKFTPTEVIDFFRRMTKETVTYRLENNVKRNDFLQLLIQLKEKAENLNNSKDKSIPWHKKFTEEDIAAQALTFFADGYETSSTALSILMYDLACNPKVQERLREEVDSVMGQHNGQVDLDIIHEMEYLEMVVQESLRMHPPVPLMNRLCTKPFELPLPNGGTFTVEVGTPVVTPMLAIQNDPQYFPDPTHFDPERFTEENKEKRPRYTHFPFGEGPRICLGMRFGLAQNKACIVHVLSEFEIRKCDKTPTSLTPIPTAFIFSPKEEIWVEFVKRTDK</sequence>
<keyword evidence="6 13" id="KW-0479">Metal-binding</keyword>
<dbReference type="FunFam" id="1.10.630.10:FF:000042">
    <property type="entry name" value="Cytochrome P450"/>
    <property type="match status" value="1"/>
</dbReference>
<dbReference type="PROSITE" id="PS00086">
    <property type="entry name" value="CYTOCHROME_P450"/>
    <property type="match status" value="1"/>
</dbReference>
<comment type="cofactor">
    <cofactor evidence="1 13">
        <name>heme</name>
        <dbReference type="ChEBI" id="CHEBI:30413"/>
    </cofactor>
</comment>
<keyword evidence="15" id="KW-0812">Transmembrane</keyword>
<dbReference type="PRINTS" id="PR00463">
    <property type="entry name" value="EP450I"/>
</dbReference>
<dbReference type="InterPro" id="IPR036396">
    <property type="entry name" value="Cyt_P450_sf"/>
</dbReference>
<dbReference type="InterPro" id="IPR001128">
    <property type="entry name" value="Cyt_P450"/>
</dbReference>
<keyword evidence="12 15" id="KW-0472">Membrane</keyword>
<dbReference type="EMBL" id="NEVH01020868">
    <property type="protein sequence ID" value="PNF20799.1"/>
    <property type="molecule type" value="Genomic_DNA"/>
</dbReference>
<keyword evidence="10 13" id="KW-0408">Iron</keyword>
<dbReference type="GO" id="GO:0004497">
    <property type="term" value="F:monooxygenase activity"/>
    <property type="evidence" value="ECO:0007669"/>
    <property type="project" value="UniProtKB-KW"/>
</dbReference>
<evidence type="ECO:0000256" key="3">
    <source>
        <dbReference type="ARBA" id="ARBA00004406"/>
    </source>
</evidence>
<evidence type="ECO:0000256" key="5">
    <source>
        <dbReference type="ARBA" id="ARBA00022617"/>
    </source>
</evidence>
<dbReference type="Gene3D" id="1.10.630.10">
    <property type="entry name" value="Cytochrome P450"/>
    <property type="match status" value="1"/>
</dbReference>
<dbReference type="GO" id="GO:0016705">
    <property type="term" value="F:oxidoreductase activity, acting on paired donors, with incorporation or reduction of molecular oxygen"/>
    <property type="evidence" value="ECO:0007669"/>
    <property type="project" value="InterPro"/>
</dbReference>